<name>A0ABW8D5Q1_9GAMM</name>
<reference evidence="2 3" key="1">
    <citation type="submission" date="2024-08" db="EMBL/GenBank/DDBJ databases">
        <title>Draft Genome Sequence of Legionella lytica strain DSB2004, Isolated From a Fire Sprinkler System.</title>
        <authorList>
            <person name="Everhart A.D."/>
            <person name="Kidane D.T."/>
            <person name="Farone A.L."/>
            <person name="Farone M.B."/>
        </authorList>
    </citation>
    <scope>NUCLEOTIDE SEQUENCE [LARGE SCALE GENOMIC DNA]</scope>
    <source>
        <strain evidence="2 3">DSB2004</strain>
    </source>
</reference>
<organism evidence="2 3">
    <name type="scientific">Legionella lytica</name>
    <dbReference type="NCBI Taxonomy" id="96232"/>
    <lineage>
        <taxon>Bacteria</taxon>
        <taxon>Pseudomonadati</taxon>
        <taxon>Pseudomonadota</taxon>
        <taxon>Gammaproteobacteria</taxon>
        <taxon>Legionellales</taxon>
        <taxon>Legionellaceae</taxon>
        <taxon>Legionella</taxon>
    </lineage>
</organism>
<evidence type="ECO:0000313" key="2">
    <source>
        <dbReference type="EMBL" id="MFJ1268026.1"/>
    </source>
</evidence>
<feature type="transmembrane region" description="Helical" evidence="1">
    <location>
        <begin position="73"/>
        <end position="97"/>
    </location>
</feature>
<keyword evidence="1" id="KW-1133">Transmembrane helix</keyword>
<accession>A0ABW8D5Q1</accession>
<gene>
    <name evidence="2" type="ORF">ACD661_05615</name>
</gene>
<keyword evidence="3" id="KW-1185">Reference proteome</keyword>
<keyword evidence="1" id="KW-0472">Membrane</keyword>
<comment type="caution">
    <text evidence="2">The sequence shown here is derived from an EMBL/GenBank/DDBJ whole genome shotgun (WGS) entry which is preliminary data.</text>
</comment>
<dbReference type="Proteomes" id="UP001615550">
    <property type="component" value="Unassembled WGS sequence"/>
</dbReference>
<protein>
    <submittedName>
        <fullName evidence="2">Uncharacterized protein</fullName>
    </submittedName>
</protein>
<feature type="transmembrane region" description="Helical" evidence="1">
    <location>
        <begin position="117"/>
        <end position="137"/>
    </location>
</feature>
<dbReference type="RefSeq" id="WP_400186850.1">
    <property type="nucleotide sequence ID" value="NZ_JBGORX010000001.1"/>
</dbReference>
<proteinExistence type="predicted"/>
<dbReference type="EMBL" id="JBGORX010000001">
    <property type="protein sequence ID" value="MFJ1268026.1"/>
    <property type="molecule type" value="Genomic_DNA"/>
</dbReference>
<evidence type="ECO:0000256" key="1">
    <source>
        <dbReference type="SAM" id="Phobius"/>
    </source>
</evidence>
<sequence length="179" mass="18926">MLGMVAWEDVWNVINFAKDKNDDWFLQGPARRFIETYNARPGFFSSYKNGYEFSGGLLTNIVYPAALTAFSGFSVACVIFGAVLGVGASLAATGAALCGSYEFCDESIDNAATAFHIAGLGLTAFAISSLLLAFSLFHTPLSFLTRSGSTLLALVTAYNSKADCKPEAGSAQEVQVGIS</sequence>
<keyword evidence="1" id="KW-0812">Transmembrane</keyword>
<evidence type="ECO:0000313" key="3">
    <source>
        <dbReference type="Proteomes" id="UP001615550"/>
    </source>
</evidence>